<name>A0A0H1BJH1_9EURO</name>
<gene>
    <name evidence="1" type="ORF">EMPG_13139</name>
</gene>
<proteinExistence type="predicted"/>
<keyword evidence="2" id="KW-1185">Reference proteome</keyword>
<accession>A0A0H1BJH1</accession>
<dbReference type="Proteomes" id="UP000053573">
    <property type="component" value="Unassembled WGS sequence"/>
</dbReference>
<evidence type="ECO:0000313" key="2">
    <source>
        <dbReference type="Proteomes" id="UP000053573"/>
    </source>
</evidence>
<organism evidence="1 2">
    <name type="scientific">Blastomyces silverae</name>
    <dbReference type="NCBI Taxonomy" id="2060906"/>
    <lineage>
        <taxon>Eukaryota</taxon>
        <taxon>Fungi</taxon>
        <taxon>Dikarya</taxon>
        <taxon>Ascomycota</taxon>
        <taxon>Pezizomycotina</taxon>
        <taxon>Eurotiomycetes</taxon>
        <taxon>Eurotiomycetidae</taxon>
        <taxon>Onygenales</taxon>
        <taxon>Ajellomycetaceae</taxon>
        <taxon>Blastomyces</taxon>
    </lineage>
</organism>
<dbReference type="EMBL" id="LDEV01001432">
    <property type="protein sequence ID" value="KLJ11679.1"/>
    <property type="molecule type" value="Genomic_DNA"/>
</dbReference>
<evidence type="ECO:0000313" key="1">
    <source>
        <dbReference type="EMBL" id="KLJ11679.1"/>
    </source>
</evidence>
<reference evidence="2" key="1">
    <citation type="journal article" date="2015" name="PLoS Genet.">
        <title>The dynamic genome and transcriptome of the human fungal pathogen Blastomyces and close relative Emmonsia.</title>
        <authorList>
            <person name="Munoz J.F."/>
            <person name="Gauthier G.M."/>
            <person name="Desjardins C.A."/>
            <person name="Gallo J.E."/>
            <person name="Holder J."/>
            <person name="Sullivan T.D."/>
            <person name="Marty A.J."/>
            <person name="Carmen J.C."/>
            <person name="Chen Z."/>
            <person name="Ding L."/>
            <person name="Gujja S."/>
            <person name="Magrini V."/>
            <person name="Misas E."/>
            <person name="Mitreva M."/>
            <person name="Priest M."/>
            <person name="Saif S."/>
            <person name="Whiston E.A."/>
            <person name="Young S."/>
            <person name="Zeng Q."/>
            <person name="Goldman W.E."/>
            <person name="Mardis E.R."/>
            <person name="Taylor J.W."/>
            <person name="McEwen J.G."/>
            <person name="Clay O.K."/>
            <person name="Klein B.S."/>
            <person name="Cuomo C.A."/>
        </authorList>
    </citation>
    <scope>NUCLEOTIDE SEQUENCE [LARGE SCALE GENOMIC DNA]</scope>
    <source>
        <strain evidence="2">UAMH 139</strain>
    </source>
</reference>
<comment type="caution">
    <text evidence="1">The sequence shown here is derived from an EMBL/GenBank/DDBJ whole genome shotgun (WGS) entry which is preliminary data.</text>
</comment>
<dbReference type="AlphaFoldDB" id="A0A0H1BJH1"/>
<protein>
    <submittedName>
        <fullName evidence="1">Uncharacterized protein</fullName>
    </submittedName>
</protein>
<sequence>MVANMGHPNYIHPDRHVAKIATPTTYPQAMRPPAEKRSVSSDTTFDRLRILDDALYILKVRFGFIFLRLPLTIMSRSNKRYIEATATLQKWWIEL</sequence>